<proteinExistence type="predicted"/>
<gene>
    <name evidence="2" type="ORF">Poli38472_014637</name>
</gene>
<dbReference type="Proteomes" id="UP000794436">
    <property type="component" value="Unassembled WGS sequence"/>
</dbReference>
<dbReference type="OrthoDB" id="119845at2759"/>
<keyword evidence="3" id="KW-1185">Reference proteome</keyword>
<reference evidence="2" key="1">
    <citation type="submission" date="2019-03" db="EMBL/GenBank/DDBJ databases">
        <title>Long read genome sequence of the mycoparasitic Pythium oligandrum ATCC 38472 isolated from sugarbeet rhizosphere.</title>
        <authorList>
            <person name="Gaulin E."/>
        </authorList>
    </citation>
    <scope>NUCLEOTIDE SEQUENCE</scope>
    <source>
        <strain evidence="2">ATCC 38472_TT</strain>
    </source>
</reference>
<feature type="region of interest" description="Disordered" evidence="1">
    <location>
        <begin position="634"/>
        <end position="671"/>
    </location>
</feature>
<evidence type="ECO:0000313" key="2">
    <source>
        <dbReference type="EMBL" id="TMW63932.1"/>
    </source>
</evidence>
<name>A0A8K1FLK9_PYTOL</name>
<dbReference type="EMBL" id="SPLM01000042">
    <property type="protein sequence ID" value="TMW63932.1"/>
    <property type="molecule type" value="Genomic_DNA"/>
</dbReference>
<evidence type="ECO:0000313" key="3">
    <source>
        <dbReference type="Proteomes" id="UP000794436"/>
    </source>
</evidence>
<comment type="caution">
    <text evidence="2">The sequence shown here is derived from an EMBL/GenBank/DDBJ whole genome shotgun (WGS) entry which is preliminary data.</text>
</comment>
<accession>A0A8K1FLK9</accession>
<dbReference type="AlphaFoldDB" id="A0A8K1FLK9"/>
<organism evidence="2 3">
    <name type="scientific">Pythium oligandrum</name>
    <name type="common">Mycoparasitic fungus</name>
    <dbReference type="NCBI Taxonomy" id="41045"/>
    <lineage>
        <taxon>Eukaryota</taxon>
        <taxon>Sar</taxon>
        <taxon>Stramenopiles</taxon>
        <taxon>Oomycota</taxon>
        <taxon>Peronosporomycetes</taxon>
        <taxon>Pythiales</taxon>
        <taxon>Pythiaceae</taxon>
        <taxon>Pythium</taxon>
    </lineage>
</organism>
<protein>
    <submittedName>
        <fullName evidence="2">Uncharacterized protein</fullName>
    </submittedName>
</protein>
<evidence type="ECO:0000256" key="1">
    <source>
        <dbReference type="SAM" id="MobiDB-lite"/>
    </source>
</evidence>
<sequence length="706" mass="77681">MERETFVAALIAALQENEALANGVERVEETEGDAAMQPMGLFEPPRVQSSTDPTQAMARTAYEALQFDFPVVDDASLLALADIYRGIADGRVSDVALAADFALSTTMIEGVEYLNNVEPSAAKKRRGSEASGLLAAALLLCIPAFCLANPQSRVVAGLLRNLHPPVQVKTLQPLPPHAEQLMRDHAALEAAETDGEGDAWKTDGDFLEVFAAEEDPDDLSLVYEGDVPSQRLSMWPGPSSTSTQLLTASREQQLQFLASKTFSTTFSMISSEKWSSWGLNDVLFCVIRTLVTMSDENHESGVETPLCGPSGEWQRYLFVLRDHVLRLVTTSDVGIATLCKLVESFQPAKTTASDPFSFSFAKKTETSTDTASVRVVFRVLAELAVAKEFHGSTTRRAQHTLAVHLTQLYSVILAQLQSLTPDVSNADFATQHGDFLVVLLQLLHFVLDEATETSASGVVTRLHESGLLRVWLTFLPTEDDTLKTETPVWLTPLLRLLAECSLWLGELTEYLFRVLKFKALLPTIYDQLPAECALFWLATSQHRVAFPTIVTMPSGLVVWELVSSERVFPSSTASYLESMHKMSDALFLLEGLSKALASLQPALVNDLRTHLQKLYSTRFTTAFQYPGFAVPVDTEASVPHEEPEPPPTKESQLARRNDAEQEEEKEERGRAEALQFIALRNRLRQCAKTILLARTGSAAGSSSKLD</sequence>